<protein>
    <submittedName>
        <fullName evidence="2">Uncharacterized protein</fullName>
    </submittedName>
</protein>
<feature type="transmembrane region" description="Helical" evidence="1">
    <location>
        <begin position="255"/>
        <end position="273"/>
    </location>
</feature>
<gene>
    <name evidence="2" type="ORF">SLEP1_g629</name>
</gene>
<sequence>MSPFRNNRTLVRSPSVRHRFSSYEKKNLCWWLPIISMATLKENAPFSLMSLCKALHGFIVFEVAWTDVHGINYLNVLQTDASLALEVKSMRKWEFNGVDQALSCISSWFSGTPSEAQTLGINLMILYDRVPSCSPRGITVGSKELLFCDASQAELFSEDVFFDVRECSLDTDDKSIMCCGVVEPMYAKRAEPMEYKHTLLLFRFNDRDLPFKLKQIIMSDIKLLALLEQGLPSWVIFLQSYPLFCKMYRHWMRPLMRTLYVLISLITVVIGFYDLYKNVPLLKAAASHFCGPLFKWIEAWDMVSRMRYLGTILFLQNLEKAVKWFLMILQFVKFPMLLLTRPLMQPLKEIIELLTLLWSLFAEKVEEFYLTVWVMVEPFFCLILDFVEILFTPFALLYSYILSLVTLISPLFSNIWELFLVSIRGCLLLANSAASLFSGFYQMLKGVFTVSTTSMNQLTYLDQVTPESSAISHWHSLWNDLNSKVFRSLRNVINGLVAFISSCSPHRFSIYSLVRDIFWQLCHVLQLAPRRYISYQQQEPQAVEPKKQELEAERHYKVEIKHCKQD</sequence>
<dbReference type="PANTHER" id="PTHR34553">
    <property type="entry name" value="OS05G0597400 PROTEIN"/>
    <property type="match status" value="1"/>
</dbReference>
<evidence type="ECO:0000256" key="1">
    <source>
        <dbReference type="SAM" id="Phobius"/>
    </source>
</evidence>
<dbReference type="AlphaFoldDB" id="A0AAV5HB38"/>
<dbReference type="EMBL" id="BPVZ01000001">
    <property type="protein sequence ID" value="GKU86047.1"/>
    <property type="molecule type" value="Genomic_DNA"/>
</dbReference>
<keyword evidence="3" id="KW-1185">Reference proteome</keyword>
<feature type="transmembrane region" description="Helical" evidence="1">
    <location>
        <begin position="418"/>
        <end position="441"/>
    </location>
</feature>
<feature type="transmembrane region" description="Helical" evidence="1">
    <location>
        <begin position="394"/>
        <end position="412"/>
    </location>
</feature>
<name>A0AAV5HB38_9ROSI</name>
<accession>A0AAV5HB38</accession>
<keyword evidence="1" id="KW-0812">Transmembrane</keyword>
<reference evidence="2 3" key="1">
    <citation type="journal article" date="2021" name="Commun. Biol.">
        <title>The genome of Shorea leprosula (Dipterocarpaceae) highlights the ecological relevance of drought in aseasonal tropical rainforests.</title>
        <authorList>
            <person name="Ng K.K.S."/>
            <person name="Kobayashi M.J."/>
            <person name="Fawcett J.A."/>
            <person name="Hatakeyama M."/>
            <person name="Paape T."/>
            <person name="Ng C.H."/>
            <person name="Ang C.C."/>
            <person name="Tnah L.H."/>
            <person name="Lee C.T."/>
            <person name="Nishiyama T."/>
            <person name="Sese J."/>
            <person name="O'Brien M.J."/>
            <person name="Copetti D."/>
            <person name="Mohd Noor M.I."/>
            <person name="Ong R.C."/>
            <person name="Putra M."/>
            <person name="Sireger I.Z."/>
            <person name="Indrioko S."/>
            <person name="Kosugi Y."/>
            <person name="Izuno A."/>
            <person name="Isagi Y."/>
            <person name="Lee S.L."/>
            <person name="Shimizu K.K."/>
        </authorList>
    </citation>
    <scope>NUCLEOTIDE SEQUENCE [LARGE SCALE GENOMIC DNA]</scope>
    <source>
        <strain evidence="2">214</strain>
    </source>
</reference>
<evidence type="ECO:0000313" key="3">
    <source>
        <dbReference type="Proteomes" id="UP001054252"/>
    </source>
</evidence>
<dbReference type="PANTHER" id="PTHR34553:SF8">
    <property type="match status" value="1"/>
</dbReference>
<evidence type="ECO:0000313" key="2">
    <source>
        <dbReference type="EMBL" id="GKU86047.1"/>
    </source>
</evidence>
<comment type="caution">
    <text evidence="2">The sequence shown here is derived from an EMBL/GenBank/DDBJ whole genome shotgun (WGS) entry which is preliminary data.</text>
</comment>
<keyword evidence="1" id="KW-1133">Transmembrane helix</keyword>
<proteinExistence type="predicted"/>
<organism evidence="2 3">
    <name type="scientific">Rubroshorea leprosula</name>
    <dbReference type="NCBI Taxonomy" id="152421"/>
    <lineage>
        <taxon>Eukaryota</taxon>
        <taxon>Viridiplantae</taxon>
        <taxon>Streptophyta</taxon>
        <taxon>Embryophyta</taxon>
        <taxon>Tracheophyta</taxon>
        <taxon>Spermatophyta</taxon>
        <taxon>Magnoliopsida</taxon>
        <taxon>eudicotyledons</taxon>
        <taxon>Gunneridae</taxon>
        <taxon>Pentapetalae</taxon>
        <taxon>rosids</taxon>
        <taxon>malvids</taxon>
        <taxon>Malvales</taxon>
        <taxon>Dipterocarpaceae</taxon>
        <taxon>Rubroshorea</taxon>
    </lineage>
</organism>
<dbReference type="Proteomes" id="UP001054252">
    <property type="component" value="Unassembled WGS sequence"/>
</dbReference>
<keyword evidence="1" id="KW-0472">Membrane</keyword>